<name>F5XMK7_MICPN</name>
<evidence type="ECO:0000259" key="2">
    <source>
        <dbReference type="Pfam" id="PF18050"/>
    </source>
</evidence>
<dbReference type="Pfam" id="PF18050">
    <property type="entry name" value="Cyclophil_like2"/>
    <property type="match status" value="1"/>
</dbReference>
<dbReference type="InterPro" id="IPR041183">
    <property type="entry name" value="Cyclophilin-like"/>
</dbReference>
<dbReference type="KEGG" id="mph:MLP_09160"/>
<dbReference type="EMBL" id="AP012204">
    <property type="protein sequence ID" value="BAK33930.1"/>
    <property type="molecule type" value="Genomic_DNA"/>
</dbReference>
<evidence type="ECO:0000256" key="1">
    <source>
        <dbReference type="SAM" id="MobiDB-lite"/>
    </source>
</evidence>
<dbReference type="HOGENOM" id="CLU_099043_1_0_11"/>
<dbReference type="Gene3D" id="2.40.100.20">
    <property type="match status" value="1"/>
</dbReference>
<evidence type="ECO:0000313" key="4">
    <source>
        <dbReference type="Proteomes" id="UP000007947"/>
    </source>
</evidence>
<accession>F5XMK7</accession>
<protein>
    <recommendedName>
        <fullName evidence="2">Cyclophilin-like domain-containing protein</fullName>
    </recommendedName>
</protein>
<dbReference type="InterPro" id="IPR029000">
    <property type="entry name" value="Cyclophilin-like_dom_sf"/>
</dbReference>
<gene>
    <name evidence="3" type="ordered locus">MLP_09160</name>
</gene>
<proteinExistence type="predicted"/>
<reference evidence="3 4" key="1">
    <citation type="submission" date="2011-05" db="EMBL/GenBank/DDBJ databases">
        <title>Whole genome sequence of Microlunatus phosphovorus NM-1.</title>
        <authorList>
            <person name="Hosoyama A."/>
            <person name="Sasaki K."/>
            <person name="Harada T."/>
            <person name="Igarashi R."/>
            <person name="Kawakoshi A."/>
            <person name="Sasagawa M."/>
            <person name="Fukada J."/>
            <person name="Nakamura S."/>
            <person name="Katano Y."/>
            <person name="Hanada S."/>
            <person name="Kamagata Y."/>
            <person name="Nakamura N."/>
            <person name="Yamazaki S."/>
            <person name="Fujita N."/>
        </authorList>
    </citation>
    <scope>NUCLEOTIDE SEQUENCE [LARGE SCALE GENOMIC DNA]</scope>
    <source>
        <strain evidence="4">ATCC 700054 / DSM 10555 / JCM 9379 / NBRC 101784 / NCIMB 13414 / VKM Ac-1990 / NM-1</strain>
    </source>
</reference>
<dbReference type="SUPFAM" id="SSF50891">
    <property type="entry name" value="Cyclophilin-like"/>
    <property type="match status" value="1"/>
</dbReference>
<dbReference type="eggNOG" id="COG4925">
    <property type="taxonomic scope" value="Bacteria"/>
</dbReference>
<dbReference type="AlphaFoldDB" id="F5XMK7"/>
<keyword evidence="4" id="KW-1185">Reference proteome</keyword>
<feature type="region of interest" description="Disordered" evidence="1">
    <location>
        <begin position="18"/>
        <end position="60"/>
    </location>
</feature>
<evidence type="ECO:0000313" key="3">
    <source>
        <dbReference type="EMBL" id="BAK33930.1"/>
    </source>
</evidence>
<dbReference type="STRING" id="1032480.MLP_09160"/>
<dbReference type="RefSeq" id="WP_013861815.1">
    <property type="nucleotide sequence ID" value="NC_015635.1"/>
</dbReference>
<dbReference type="Proteomes" id="UP000007947">
    <property type="component" value="Chromosome"/>
</dbReference>
<feature type="compositionally biased region" description="Low complexity" evidence="1">
    <location>
        <begin position="26"/>
        <end position="60"/>
    </location>
</feature>
<feature type="domain" description="Cyclophilin-like" evidence="2">
    <location>
        <begin position="67"/>
        <end position="175"/>
    </location>
</feature>
<organism evidence="3 4">
    <name type="scientific">Microlunatus phosphovorus (strain ATCC 700054 / DSM 10555 / JCM 9379 / NBRC 101784 / NCIMB 13414 / VKM Ac-1990 / NM-1)</name>
    <dbReference type="NCBI Taxonomy" id="1032480"/>
    <lineage>
        <taxon>Bacteria</taxon>
        <taxon>Bacillati</taxon>
        <taxon>Actinomycetota</taxon>
        <taxon>Actinomycetes</taxon>
        <taxon>Propionibacteriales</taxon>
        <taxon>Propionibacteriaceae</taxon>
        <taxon>Microlunatus</taxon>
    </lineage>
</organism>
<sequence>MAVAFVLACAGLIGCGTDDDSPAPTPGSGASAAAGATSTPAESPAPTRQTSAEATSEASGEAPIRIVVAGKTLNATLSDNPAAKSLVAQLPLTLDFADFGGQEVTAEPPRPLTMEGMPDGESAPAGTIGYYAPDGVVVLYYTDVGRYNGIVRLGRIDGDISILKGWDEARPVTIERAD</sequence>